<feature type="transmembrane region" description="Helical" evidence="10">
    <location>
        <begin position="1065"/>
        <end position="1081"/>
    </location>
</feature>
<dbReference type="InterPro" id="IPR003593">
    <property type="entry name" value="AAA+_ATPase"/>
</dbReference>
<dbReference type="Gene3D" id="3.40.50.300">
    <property type="entry name" value="P-loop containing nucleotide triphosphate hydrolases"/>
    <property type="match status" value="2"/>
</dbReference>
<sequence>MSQDAKDTTEPSFETQPHRGITSSVREYLALVDQSSQAFRLGSGNPSHRYAIFKDIKVWGSDSESESEYLETITNIFLQPFALIYKAISHKKPVDKMILYGIDGFVAEGEMLLALGRPGSGCTTLFKTLAGHTDTFNGWSGDVSYFGVDVEEAKLGLRGDLVYNAEADVHFPTLNVLSTLEFAVQAKTSTKGIRHPAGLHKVESFTEKLLQIFGLEATRYTLVGNDLIRGVSSGERKRVSLAEILSTNARITLWDNSTQGLDATNSLRFGTALSTYVKSGHNIALAALYQASDDLVNMFDKIILLHEGRQIFFGTVQEAKLYLEDLGFVWHDRQSLIPRTLEDWERCWRETEYYAKLQKFTKEHLARATDTTGIHAASQPPLRKRTSYVLPWIGQFMITLKRSFIRLGGDKPFLLSNIVGPIIIALVVGSAFYDTGNNTNGLFSQQGVIFFSLLFNPIQTLVEISTQFAQRPIVEKQIGFAMYHPGIDAIASLITLYPVKLMGVSCFNIILYFLSGLRREAGAFFIFMLFTYTTVLTMATMFRVVGAVNKHESIAISVGGAILLPLIVYTGYIIPKTSMHPWFKWITYINPVSYAFESLMANEFHGRSVPCSTLVPSGLGYSNISIQNQVCPLNRAVAGSSFVSGDRYIEASFQYTHAHLWRNYGILLGFFFGLTIVYGLAVEFIPQVVKGKGDVLVFLQKQRSRQGQKKRLEEKTHGFAPQNSLAIPAGQIFDLARTPTKLEFRKEVFTWDKLQYEIPVKDGIKALLTNIHGFVKPGQMTALMGESGAGKTTLLNVLAQRIHAGTIHGSIRLNGLPLDQTFARNTGFVESQDVHLPEFTVRETLRFSARLRQPHSVSEQAKNDYVEEIIRMLDMVSFAEAVVGVPGSGLSLEQRKKMTSRHLQSYGVFASLRMLGKQYYAPFINQAEVFLSNSTDCYCYKRVVKVSTLETLAPIAKLSSSTLKLMELSSIQLGQTLQNISWQRLRPSKDGNNWANIWQKSDEAAFVEQEITSFSKSAQSASRKASNPAASNKNDSTSYLYQYLLVQQRSLLWHWRSPVYIRGKILLNLLAGLFVGFTFYQQDNSPQGLQNKLFATFAVVIQSAPMINALQPRFFTAKALFESREEPAGMYHWSILIITVGVTEILINLIMGALFFLPWYFVIGFGNGIDNSSSRGAYEWLLLMMFETWISTFGHLIAGIAPSRQAASQLIPIFVVFVVLFCGVLQPFSKIPKFWRFVHFASPFTWLIGGLLSNILHGVNIICSPTEINIFQPPSNVSCGSFLALFLTQGPGAVYNPTATENCEYCRYATGDQYLDILAIGWSGRWRDFGVMFAYVTFNVGCLLLLTGLPKWIKGRRRAAERKDVADAEKRAPQDVVEIEIETDS</sequence>
<keyword evidence="13" id="KW-1185">Reference proteome</keyword>
<dbReference type="SUPFAM" id="SSF52540">
    <property type="entry name" value="P-loop containing nucleoside triphosphate hydrolases"/>
    <property type="match status" value="2"/>
</dbReference>
<evidence type="ECO:0000256" key="1">
    <source>
        <dbReference type="ARBA" id="ARBA00004141"/>
    </source>
</evidence>
<dbReference type="Proteomes" id="UP001595075">
    <property type="component" value="Unassembled WGS sequence"/>
</dbReference>
<dbReference type="PANTHER" id="PTHR19241">
    <property type="entry name" value="ATP-BINDING CASSETTE TRANSPORTER"/>
    <property type="match status" value="1"/>
</dbReference>
<dbReference type="PROSITE" id="PS50893">
    <property type="entry name" value="ABC_TRANSPORTER_2"/>
    <property type="match status" value="1"/>
</dbReference>
<feature type="transmembrane region" description="Helical" evidence="10">
    <location>
        <begin position="1093"/>
        <end position="1110"/>
    </location>
</feature>
<keyword evidence="5" id="KW-0547">Nucleotide-binding</keyword>
<feature type="transmembrane region" description="Helical" evidence="10">
    <location>
        <begin position="521"/>
        <end position="542"/>
    </location>
</feature>
<feature type="transmembrane region" description="Helical" evidence="10">
    <location>
        <begin position="412"/>
        <end position="433"/>
    </location>
</feature>
<feature type="transmembrane region" description="Helical" evidence="10">
    <location>
        <begin position="1131"/>
        <end position="1160"/>
    </location>
</feature>
<evidence type="ECO:0000256" key="10">
    <source>
        <dbReference type="SAM" id="Phobius"/>
    </source>
</evidence>
<evidence type="ECO:0000313" key="13">
    <source>
        <dbReference type="Proteomes" id="UP001595075"/>
    </source>
</evidence>
<dbReference type="Pfam" id="PF01061">
    <property type="entry name" value="ABC2_membrane"/>
    <property type="match status" value="2"/>
</dbReference>
<dbReference type="InterPro" id="IPR027417">
    <property type="entry name" value="P-loop_NTPase"/>
</dbReference>
<dbReference type="InterPro" id="IPR010929">
    <property type="entry name" value="PDR_CDR_ABC"/>
</dbReference>
<evidence type="ECO:0000259" key="11">
    <source>
        <dbReference type="PROSITE" id="PS50893"/>
    </source>
</evidence>
<evidence type="ECO:0000256" key="8">
    <source>
        <dbReference type="ARBA" id="ARBA00023136"/>
    </source>
</evidence>
<dbReference type="InterPro" id="IPR013525">
    <property type="entry name" value="ABC2_TM"/>
</dbReference>
<feature type="transmembrane region" description="Helical" evidence="10">
    <location>
        <begin position="1180"/>
        <end position="1198"/>
    </location>
</feature>
<evidence type="ECO:0000256" key="2">
    <source>
        <dbReference type="ARBA" id="ARBA00006012"/>
    </source>
</evidence>
<feature type="transmembrane region" description="Helical" evidence="10">
    <location>
        <begin position="664"/>
        <end position="682"/>
    </location>
</feature>
<dbReference type="SMART" id="SM00382">
    <property type="entry name" value="AAA"/>
    <property type="match status" value="2"/>
</dbReference>
<name>A0ABR4BS90_9HELO</name>
<reference evidence="12 13" key="1">
    <citation type="journal article" date="2024" name="Commun. Biol.">
        <title>Comparative genomic analysis of thermophilic fungi reveals convergent evolutionary adaptations and gene losses.</title>
        <authorList>
            <person name="Steindorff A.S."/>
            <person name="Aguilar-Pontes M.V."/>
            <person name="Robinson A.J."/>
            <person name="Andreopoulos B."/>
            <person name="LaButti K."/>
            <person name="Kuo A."/>
            <person name="Mondo S."/>
            <person name="Riley R."/>
            <person name="Otillar R."/>
            <person name="Haridas S."/>
            <person name="Lipzen A."/>
            <person name="Grimwood J."/>
            <person name="Schmutz J."/>
            <person name="Clum A."/>
            <person name="Reid I.D."/>
            <person name="Moisan M.C."/>
            <person name="Butler G."/>
            <person name="Nguyen T.T.M."/>
            <person name="Dewar K."/>
            <person name="Conant G."/>
            <person name="Drula E."/>
            <person name="Henrissat B."/>
            <person name="Hansel C."/>
            <person name="Singer S."/>
            <person name="Hutchinson M.I."/>
            <person name="de Vries R.P."/>
            <person name="Natvig D.O."/>
            <person name="Powell A.J."/>
            <person name="Tsang A."/>
            <person name="Grigoriev I.V."/>
        </authorList>
    </citation>
    <scope>NUCLEOTIDE SEQUENCE [LARGE SCALE GENOMIC DNA]</scope>
    <source>
        <strain evidence="12 13">CBS 494.80</strain>
    </source>
</reference>
<comment type="caution">
    <text evidence="12">The sequence shown here is derived from an EMBL/GenBank/DDBJ whole genome shotgun (WGS) entry which is preliminary data.</text>
</comment>
<feature type="transmembrane region" description="Helical" evidence="10">
    <location>
        <begin position="1210"/>
        <end position="1228"/>
    </location>
</feature>
<evidence type="ECO:0000313" key="12">
    <source>
        <dbReference type="EMBL" id="KAL2060519.1"/>
    </source>
</evidence>
<feature type="transmembrane region" description="Helical" evidence="10">
    <location>
        <begin position="554"/>
        <end position="574"/>
    </location>
</feature>
<proteinExistence type="inferred from homology"/>
<evidence type="ECO:0000256" key="4">
    <source>
        <dbReference type="ARBA" id="ARBA00022692"/>
    </source>
</evidence>
<feature type="transmembrane region" description="Helical" evidence="10">
    <location>
        <begin position="490"/>
        <end position="515"/>
    </location>
</feature>
<feature type="transmembrane region" description="Helical" evidence="10">
    <location>
        <begin position="1332"/>
        <end position="1353"/>
    </location>
</feature>
<organism evidence="12 13">
    <name type="scientific">Oculimacula yallundae</name>
    <dbReference type="NCBI Taxonomy" id="86028"/>
    <lineage>
        <taxon>Eukaryota</taxon>
        <taxon>Fungi</taxon>
        <taxon>Dikarya</taxon>
        <taxon>Ascomycota</taxon>
        <taxon>Pezizomycotina</taxon>
        <taxon>Leotiomycetes</taxon>
        <taxon>Helotiales</taxon>
        <taxon>Ploettnerulaceae</taxon>
        <taxon>Oculimacula</taxon>
    </lineage>
</organism>
<comment type="subcellular location">
    <subcellularLocation>
        <location evidence="1">Membrane</location>
        <topology evidence="1">Multi-pass membrane protein</topology>
    </subcellularLocation>
</comment>
<gene>
    <name evidence="12" type="ORF">VTL71DRAFT_9160</name>
</gene>
<feature type="compositionally biased region" description="Polar residues" evidence="9">
    <location>
        <begin position="10"/>
        <end position="20"/>
    </location>
</feature>
<evidence type="ECO:0000256" key="5">
    <source>
        <dbReference type="ARBA" id="ARBA00022741"/>
    </source>
</evidence>
<evidence type="ECO:0000256" key="9">
    <source>
        <dbReference type="SAM" id="MobiDB-lite"/>
    </source>
</evidence>
<feature type="domain" description="ABC transporter" evidence="11">
    <location>
        <begin position="83"/>
        <end position="332"/>
    </location>
</feature>
<evidence type="ECO:0000256" key="6">
    <source>
        <dbReference type="ARBA" id="ARBA00022840"/>
    </source>
</evidence>
<dbReference type="Pfam" id="PF00005">
    <property type="entry name" value="ABC_tran"/>
    <property type="match status" value="2"/>
</dbReference>
<evidence type="ECO:0000256" key="7">
    <source>
        <dbReference type="ARBA" id="ARBA00022989"/>
    </source>
</evidence>
<protein>
    <recommendedName>
        <fullName evidence="11">ABC transporter domain-containing protein</fullName>
    </recommendedName>
</protein>
<dbReference type="Pfam" id="PF06422">
    <property type="entry name" value="PDR_CDR"/>
    <property type="match status" value="1"/>
</dbReference>
<feature type="region of interest" description="Disordered" evidence="9">
    <location>
        <begin position="1"/>
        <end position="20"/>
    </location>
</feature>
<dbReference type="EMBL" id="JAZHXI010000021">
    <property type="protein sequence ID" value="KAL2060519.1"/>
    <property type="molecule type" value="Genomic_DNA"/>
</dbReference>
<keyword evidence="8 10" id="KW-0472">Membrane</keyword>
<keyword evidence="6" id="KW-0067">ATP-binding</keyword>
<dbReference type="InterPro" id="IPR003439">
    <property type="entry name" value="ABC_transporter-like_ATP-bd"/>
</dbReference>
<accession>A0ABR4BS90</accession>
<keyword evidence="3" id="KW-0813">Transport</keyword>
<comment type="similarity">
    <text evidence="2">Belongs to the ABC transporter superfamily. ABCG family. PDR (TC 3.A.1.205) subfamily.</text>
</comment>
<dbReference type="InterPro" id="IPR017871">
    <property type="entry name" value="ABC_transporter-like_CS"/>
</dbReference>
<keyword evidence="4 10" id="KW-0812">Transmembrane</keyword>
<dbReference type="PROSITE" id="PS00211">
    <property type="entry name" value="ABC_TRANSPORTER_1"/>
    <property type="match status" value="1"/>
</dbReference>
<evidence type="ECO:0000256" key="3">
    <source>
        <dbReference type="ARBA" id="ARBA00022448"/>
    </source>
</evidence>
<keyword evidence="7 10" id="KW-1133">Transmembrane helix</keyword>